<dbReference type="GO" id="GO:0051015">
    <property type="term" value="F:actin filament binding"/>
    <property type="evidence" value="ECO:0007669"/>
    <property type="project" value="InterPro"/>
</dbReference>
<dbReference type="PANTHER" id="PTHR11977">
    <property type="entry name" value="VILLIN"/>
    <property type="match status" value="1"/>
</dbReference>
<dbReference type="GO" id="GO:0051016">
    <property type="term" value="P:barbed-end actin filament capping"/>
    <property type="evidence" value="ECO:0007669"/>
    <property type="project" value="TreeGrafter"/>
</dbReference>
<protein>
    <submittedName>
        <fullName evidence="1">Supervillin</fullName>
    </submittedName>
</protein>
<dbReference type="Gene3D" id="3.40.20.10">
    <property type="entry name" value="Severin"/>
    <property type="match status" value="1"/>
</dbReference>
<dbReference type="GO" id="GO:0051014">
    <property type="term" value="P:actin filament severing"/>
    <property type="evidence" value="ECO:0007669"/>
    <property type="project" value="TreeGrafter"/>
</dbReference>
<proteinExistence type="predicted"/>
<evidence type="ECO:0000313" key="2">
    <source>
        <dbReference type="Proteomes" id="UP000735302"/>
    </source>
</evidence>
<dbReference type="PANTHER" id="PTHR11977:SF45">
    <property type="entry name" value="SUPERVILLIN"/>
    <property type="match status" value="1"/>
</dbReference>
<dbReference type="InterPro" id="IPR029006">
    <property type="entry name" value="ADF-H/Gelsolin-like_dom_sf"/>
</dbReference>
<comment type="caution">
    <text evidence="1">The sequence shown here is derived from an EMBL/GenBank/DDBJ whole genome shotgun (WGS) entry which is preliminary data.</text>
</comment>
<dbReference type="InterPro" id="IPR007122">
    <property type="entry name" value="Villin/Gelsolin"/>
</dbReference>
<dbReference type="SUPFAM" id="SSF55753">
    <property type="entry name" value="Actin depolymerizing proteins"/>
    <property type="match status" value="1"/>
</dbReference>
<reference evidence="1 2" key="1">
    <citation type="journal article" date="2021" name="Elife">
        <title>Chloroplast acquisition without the gene transfer in kleptoplastic sea slugs, Plakobranchus ocellatus.</title>
        <authorList>
            <person name="Maeda T."/>
            <person name="Takahashi S."/>
            <person name="Yoshida T."/>
            <person name="Shimamura S."/>
            <person name="Takaki Y."/>
            <person name="Nagai Y."/>
            <person name="Toyoda A."/>
            <person name="Suzuki Y."/>
            <person name="Arimoto A."/>
            <person name="Ishii H."/>
            <person name="Satoh N."/>
            <person name="Nishiyama T."/>
            <person name="Hasebe M."/>
            <person name="Maruyama T."/>
            <person name="Minagawa J."/>
            <person name="Obokata J."/>
            <person name="Shigenobu S."/>
        </authorList>
    </citation>
    <scope>NUCLEOTIDE SEQUENCE [LARGE SCALE GENOMIC DNA]</scope>
</reference>
<dbReference type="EMBL" id="BLXT01007879">
    <property type="protein sequence ID" value="GFO43324.1"/>
    <property type="molecule type" value="Genomic_DNA"/>
</dbReference>
<dbReference type="Proteomes" id="UP000735302">
    <property type="component" value="Unassembled WGS sequence"/>
</dbReference>
<gene>
    <name evidence="1" type="ORF">PoB_006982900</name>
</gene>
<accession>A0AAV4DGD6</accession>
<dbReference type="GO" id="GO:0005737">
    <property type="term" value="C:cytoplasm"/>
    <property type="evidence" value="ECO:0007669"/>
    <property type="project" value="TreeGrafter"/>
</dbReference>
<keyword evidence="2" id="KW-1185">Reference proteome</keyword>
<name>A0AAV4DGD6_9GAST</name>
<organism evidence="1 2">
    <name type="scientific">Plakobranchus ocellatus</name>
    <dbReference type="NCBI Taxonomy" id="259542"/>
    <lineage>
        <taxon>Eukaryota</taxon>
        <taxon>Metazoa</taxon>
        <taxon>Spiralia</taxon>
        <taxon>Lophotrochozoa</taxon>
        <taxon>Mollusca</taxon>
        <taxon>Gastropoda</taxon>
        <taxon>Heterobranchia</taxon>
        <taxon>Euthyneura</taxon>
        <taxon>Panpulmonata</taxon>
        <taxon>Sacoglossa</taxon>
        <taxon>Placobranchoidea</taxon>
        <taxon>Plakobranchidae</taxon>
        <taxon>Plakobranchus</taxon>
    </lineage>
</organism>
<evidence type="ECO:0000313" key="1">
    <source>
        <dbReference type="EMBL" id="GFO43324.1"/>
    </source>
</evidence>
<sequence length="244" mass="27732">MSPAAGPDNEDELYESSITRCNMVYRLEGNALLPHEEYWGATPKHAMLKRNEKEIAELKPFDAAQMLPLNTSPVTLKLDGAHVGRGVKWSEDMQGFIKTQEIVTLEVTVWHVLEYEHCKLPELSRGQFHEGDTYVVRWQYMITNANLKSLKGSAARNSLTGRERCAYFFWQGNSSTINEKGASALMTVELDEERGPQVIETVLRGLNFLYDMGEELQIREVLSRDLFKIICLSSGMLYCTPGKY</sequence>
<dbReference type="SMART" id="SM00262">
    <property type="entry name" value="GEL"/>
    <property type="match status" value="1"/>
</dbReference>
<dbReference type="AlphaFoldDB" id="A0AAV4DGD6"/>
<dbReference type="GO" id="GO:0005546">
    <property type="term" value="F:phosphatidylinositol-4,5-bisphosphate binding"/>
    <property type="evidence" value="ECO:0007669"/>
    <property type="project" value="TreeGrafter"/>
</dbReference>
<dbReference type="GO" id="GO:0015629">
    <property type="term" value="C:actin cytoskeleton"/>
    <property type="evidence" value="ECO:0007669"/>
    <property type="project" value="TreeGrafter"/>
</dbReference>
<dbReference type="GO" id="GO:0008154">
    <property type="term" value="P:actin polymerization or depolymerization"/>
    <property type="evidence" value="ECO:0007669"/>
    <property type="project" value="TreeGrafter"/>
</dbReference>